<evidence type="ECO:0000259" key="2">
    <source>
        <dbReference type="Pfam" id="PF08240"/>
    </source>
</evidence>
<protein>
    <recommendedName>
        <fullName evidence="2">Alcohol dehydrogenase-like N-terminal domain-containing protein</fullName>
    </recommendedName>
</protein>
<dbReference type="Gene3D" id="3.90.180.10">
    <property type="entry name" value="Medium-chain alcohol dehydrogenases, catalytic domain"/>
    <property type="match status" value="1"/>
</dbReference>
<reference evidence="3" key="1">
    <citation type="journal article" date="2014" name="Front. Microbiol.">
        <title>High frequency of phylogenetically diverse reductive dehalogenase-homologous genes in deep subseafloor sedimentary metagenomes.</title>
        <authorList>
            <person name="Kawai M."/>
            <person name="Futagami T."/>
            <person name="Toyoda A."/>
            <person name="Takaki Y."/>
            <person name="Nishi S."/>
            <person name="Hori S."/>
            <person name="Arai W."/>
            <person name="Tsubouchi T."/>
            <person name="Morono Y."/>
            <person name="Uchiyama I."/>
            <person name="Ito T."/>
            <person name="Fujiyama A."/>
            <person name="Inagaki F."/>
            <person name="Takami H."/>
        </authorList>
    </citation>
    <scope>NUCLEOTIDE SEQUENCE</scope>
    <source>
        <strain evidence="3">Expedition CK06-06</strain>
    </source>
</reference>
<dbReference type="PANTHER" id="PTHR43189">
    <property type="entry name" value="ZINC-TYPE ALCOHOL DEHYDROGENASE-LIKE PROTEIN C1198.01-RELATED"/>
    <property type="match status" value="1"/>
</dbReference>
<evidence type="ECO:0000313" key="3">
    <source>
        <dbReference type="EMBL" id="GAG12696.1"/>
    </source>
</evidence>
<organism evidence="3">
    <name type="scientific">marine sediment metagenome</name>
    <dbReference type="NCBI Taxonomy" id="412755"/>
    <lineage>
        <taxon>unclassified sequences</taxon>
        <taxon>metagenomes</taxon>
        <taxon>ecological metagenomes</taxon>
    </lineage>
</organism>
<feature type="non-terminal residue" evidence="3">
    <location>
        <position position="273"/>
    </location>
</feature>
<gene>
    <name evidence="3" type="ORF">S01H1_33694</name>
</gene>
<dbReference type="EMBL" id="BARS01020929">
    <property type="protein sequence ID" value="GAG12696.1"/>
    <property type="molecule type" value="Genomic_DNA"/>
</dbReference>
<dbReference type="GO" id="GO:0016491">
    <property type="term" value="F:oxidoreductase activity"/>
    <property type="evidence" value="ECO:0007669"/>
    <property type="project" value="UniProtKB-KW"/>
</dbReference>
<accession>X0WJ13</accession>
<dbReference type="InterPro" id="IPR013154">
    <property type="entry name" value="ADH-like_N"/>
</dbReference>
<keyword evidence="1" id="KW-0560">Oxidoreductase</keyword>
<comment type="caution">
    <text evidence="3">The sequence shown here is derived from an EMBL/GenBank/DDBJ whole genome shotgun (WGS) entry which is preliminary data.</text>
</comment>
<feature type="domain" description="Alcohol dehydrogenase-like N-terminal" evidence="2">
    <location>
        <begin position="28"/>
        <end position="95"/>
    </location>
</feature>
<dbReference type="InterPro" id="IPR011032">
    <property type="entry name" value="GroES-like_sf"/>
</dbReference>
<dbReference type="AlphaFoldDB" id="X0WJ13"/>
<sequence>ADHARKGEILSGIDPGVLKEIPSYVPGDKPTVPGHEGVCRIVAVGDKVKRYKVGERCLVETDYRTLRTTASNASFGYNFEGALQEYVLMDERIIIDPITGERFLIPVADDLGASAVALVEPWACVEDSYAMTHRRTIEAGGKLLIVADPGHEVAGLAESFPQDGRPDVVMSLCAEDSQRESIRTLSLDVQKAADVSALADESFDDIVYFGADAAKAEALNDKLAAKGIFNIVTGGKTFARAVSIDVGRVHYGLTRLAGTAERSAAAGYRHIPA</sequence>
<proteinExistence type="predicted"/>
<dbReference type="PANTHER" id="PTHR43189:SF1">
    <property type="entry name" value="ZINC-TYPE ALCOHOL DEHYDROGENASE-LIKE PROTEIN C1198.01"/>
    <property type="match status" value="1"/>
</dbReference>
<dbReference type="SUPFAM" id="SSF50129">
    <property type="entry name" value="GroES-like"/>
    <property type="match status" value="1"/>
</dbReference>
<feature type="non-terminal residue" evidence="3">
    <location>
        <position position="1"/>
    </location>
</feature>
<dbReference type="Pfam" id="PF08240">
    <property type="entry name" value="ADH_N"/>
    <property type="match status" value="1"/>
</dbReference>
<name>X0WJ13_9ZZZZ</name>
<evidence type="ECO:0000256" key="1">
    <source>
        <dbReference type="ARBA" id="ARBA00023002"/>
    </source>
</evidence>